<keyword evidence="4" id="KW-1185">Reference proteome</keyword>
<dbReference type="AlphaFoldDB" id="A0A9X2FQ55"/>
<feature type="transmembrane region" description="Helical" evidence="1">
    <location>
        <begin position="46"/>
        <end position="73"/>
    </location>
</feature>
<dbReference type="EMBL" id="JAMYXC010000204">
    <property type="protein sequence ID" value="MCP1169451.1"/>
    <property type="molecule type" value="Genomic_DNA"/>
</dbReference>
<proteinExistence type="predicted"/>
<reference evidence="3" key="1">
    <citation type="submission" date="2022-06" db="EMBL/GenBank/DDBJ databases">
        <title>Limimaricola sediminis sp. nov., isolated from an intertidal sediment.</title>
        <authorList>
            <person name="Shao X."/>
        </authorList>
    </citation>
    <scope>NUCLEOTIDE SEQUENCE</scope>
    <source>
        <strain evidence="3">ASW11-118</strain>
    </source>
</reference>
<keyword evidence="1" id="KW-0472">Membrane</keyword>
<keyword evidence="1" id="KW-1133">Transmembrane helix</keyword>
<keyword evidence="1" id="KW-0812">Transmembrane</keyword>
<gene>
    <name evidence="3" type="ORF">NHG85_13120</name>
</gene>
<feature type="transmembrane region" description="Helical" evidence="1">
    <location>
        <begin position="7"/>
        <end position="26"/>
    </location>
</feature>
<keyword evidence="3" id="KW-0813">Transport</keyword>
<keyword evidence="3" id="KW-0406">Ion transport</keyword>
<dbReference type="InterPro" id="IPR013099">
    <property type="entry name" value="K_chnl_dom"/>
</dbReference>
<sequence length="147" mass="16446">MLIQLGLGYLLIAATALSAALSWWGLELVLNRSHRWVTRPPHGPKLTAILSLAMRWTLLMMSASVWIWAMAFWGLRIFPTVEASVYFALVVFTTLGYGDVLLPVEWCLLGGLAAANGLLIFGLLTEMLVETLRQTRLRQRGRFGQDD</sequence>
<protein>
    <submittedName>
        <fullName evidence="3">Potassium channel family protein</fullName>
    </submittedName>
</protein>
<dbReference type="Proteomes" id="UP001139477">
    <property type="component" value="Unassembled WGS sequence"/>
</dbReference>
<feature type="transmembrane region" description="Helical" evidence="1">
    <location>
        <begin position="108"/>
        <end position="129"/>
    </location>
</feature>
<feature type="transmembrane region" description="Helical" evidence="1">
    <location>
        <begin position="85"/>
        <end position="102"/>
    </location>
</feature>
<accession>A0A9X2FQ55</accession>
<dbReference type="SUPFAM" id="SSF81324">
    <property type="entry name" value="Voltage-gated potassium channels"/>
    <property type="match status" value="1"/>
</dbReference>
<comment type="caution">
    <text evidence="3">The sequence shown here is derived from an EMBL/GenBank/DDBJ whole genome shotgun (WGS) entry which is preliminary data.</text>
</comment>
<evidence type="ECO:0000313" key="3">
    <source>
        <dbReference type="EMBL" id="MCP1169451.1"/>
    </source>
</evidence>
<keyword evidence="3" id="KW-0407">Ion channel</keyword>
<dbReference type="Pfam" id="PF07885">
    <property type="entry name" value="Ion_trans_2"/>
    <property type="match status" value="1"/>
</dbReference>
<evidence type="ECO:0000256" key="1">
    <source>
        <dbReference type="SAM" id="Phobius"/>
    </source>
</evidence>
<dbReference type="Gene3D" id="1.10.287.70">
    <property type="match status" value="1"/>
</dbReference>
<feature type="domain" description="Potassium channel" evidence="2">
    <location>
        <begin position="66"/>
        <end position="133"/>
    </location>
</feature>
<name>A0A9X2FQ55_9RHOB</name>
<evidence type="ECO:0000259" key="2">
    <source>
        <dbReference type="Pfam" id="PF07885"/>
    </source>
</evidence>
<organism evidence="3 4">
    <name type="scientific">Limimaricola litoreus</name>
    <dbReference type="NCBI Taxonomy" id="2955316"/>
    <lineage>
        <taxon>Bacteria</taxon>
        <taxon>Pseudomonadati</taxon>
        <taxon>Pseudomonadota</taxon>
        <taxon>Alphaproteobacteria</taxon>
        <taxon>Rhodobacterales</taxon>
        <taxon>Paracoccaceae</taxon>
        <taxon>Limimaricola</taxon>
    </lineage>
</organism>
<dbReference type="GO" id="GO:0034220">
    <property type="term" value="P:monoatomic ion transmembrane transport"/>
    <property type="evidence" value="ECO:0007669"/>
    <property type="project" value="UniProtKB-KW"/>
</dbReference>
<evidence type="ECO:0000313" key="4">
    <source>
        <dbReference type="Proteomes" id="UP001139477"/>
    </source>
</evidence>